<dbReference type="PANTHER" id="PTHR34978:SF3">
    <property type="entry name" value="SLR0241 PROTEIN"/>
    <property type="match status" value="1"/>
</dbReference>
<keyword evidence="4" id="KW-1185">Reference proteome</keyword>
<dbReference type="InterPro" id="IPR052173">
    <property type="entry name" value="Beta-lactam_resp_regulator"/>
</dbReference>
<name>A0A934I1S6_9CLOT</name>
<proteinExistence type="predicted"/>
<keyword evidence="1" id="KW-0472">Membrane</keyword>
<dbReference type="Proteomes" id="UP000622687">
    <property type="component" value="Unassembled WGS sequence"/>
</dbReference>
<dbReference type="PANTHER" id="PTHR34978">
    <property type="entry name" value="POSSIBLE SENSOR-TRANSDUCER PROTEIN BLAR"/>
    <property type="match status" value="1"/>
</dbReference>
<feature type="transmembrane region" description="Helical" evidence="1">
    <location>
        <begin position="12"/>
        <end position="32"/>
    </location>
</feature>
<evidence type="ECO:0000313" key="4">
    <source>
        <dbReference type="Proteomes" id="UP000622687"/>
    </source>
</evidence>
<evidence type="ECO:0000313" key="3">
    <source>
        <dbReference type="EMBL" id="MBI6875244.1"/>
    </source>
</evidence>
<feature type="transmembrane region" description="Helical" evidence="1">
    <location>
        <begin position="129"/>
        <end position="153"/>
    </location>
</feature>
<keyword evidence="1" id="KW-1133">Transmembrane helix</keyword>
<dbReference type="InterPro" id="IPR008756">
    <property type="entry name" value="Peptidase_M56"/>
</dbReference>
<feature type="transmembrane region" description="Helical" evidence="1">
    <location>
        <begin position="336"/>
        <end position="355"/>
    </location>
</feature>
<dbReference type="AlphaFoldDB" id="A0A934I1S6"/>
<accession>A0A934I1S6</accession>
<feature type="transmembrane region" description="Helical" evidence="1">
    <location>
        <begin position="44"/>
        <end position="62"/>
    </location>
</feature>
<sequence>MYELIGFFSDLFKMIFQVSIIAGTLVLLILMLRKLFKGKLGVKFQYALWFIVVLRLIMPTLPRSSFSIFNLMTRIRELPYLLFAMGKNEVGSIVAYSTDTLSYIYNQGAVLGNLTSPNLSSSNPASFNWSFVATLAFIWLLGIFIISLYIVLVNIKLRSRIKKQPKFCNKEVISMLEQCKQQMKIDKHISLIETGEIRTPALFGYIEPVILLPENTLDVLSVDKLRYVFLHELSHLKRKDIITNWIISILKIIHWFNPIVQYGLKKMCEDMEICCDSLALSYTKDEEVKEYGFTIISLIERLSKPAQVPGTAPMVNNKSEVKRRIIMIKLFNKKTYKFSAFALAALLILGCTALTDAKESAFKKSKAVHVDKIDYPFVKDPQLIGRWQSLDLVPNIEDFKVDTKFFKDNLYVKELNFTGEGKVSKTVFTWTKDHILNPVDKTDSKYLIKDINGSTYMFFEWKNGDYTLRGIKPRYYVLKKISSTPSLTTNMFGEEVKTRTDKIDYPFVNDSQVIGKWESVDFVQKIENFKPGLQNWKGEDLFIANLTFNEKGDLVMEGSTINESGKTASIRLFWTQGLIINKEVKTASKYIIKDIKGERYMFFEWKNGDYIERGATPCYYVLKQVK</sequence>
<evidence type="ECO:0000259" key="2">
    <source>
        <dbReference type="Pfam" id="PF05569"/>
    </source>
</evidence>
<dbReference type="EMBL" id="JAEEGB010000039">
    <property type="protein sequence ID" value="MBI6875244.1"/>
    <property type="molecule type" value="Genomic_DNA"/>
</dbReference>
<evidence type="ECO:0000256" key="1">
    <source>
        <dbReference type="SAM" id="Phobius"/>
    </source>
</evidence>
<keyword evidence="1" id="KW-0812">Transmembrane</keyword>
<reference evidence="3" key="1">
    <citation type="submission" date="2020-12" db="EMBL/GenBank/DDBJ databases">
        <title>Clostridium thailandense sp. nov., a novel acetogenic bacterium isolated from peat land soil in Thailand.</title>
        <authorList>
            <person name="Chaikitkaew S."/>
            <person name="Birkeland N.K."/>
        </authorList>
    </citation>
    <scope>NUCLEOTIDE SEQUENCE</scope>
    <source>
        <strain evidence="3">DSM 17425</strain>
    </source>
</reference>
<organism evidence="3 4">
    <name type="scientific">Clostridium aciditolerans</name>
    <dbReference type="NCBI Taxonomy" id="339861"/>
    <lineage>
        <taxon>Bacteria</taxon>
        <taxon>Bacillati</taxon>
        <taxon>Bacillota</taxon>
        <taxon>Clostridia</taxon>
        <taxon>Eubacteriales</taxon>
        <taxon>Clostridiaceae</taxon>
        <taxon>Clostridium</taxon>
    </lineage>
</organism>
<dbReference type="Gene3D" id="3.30.2010.10">
    <property type="entry name" value="Metalloproteases ('zincins'), catalytic domain"/>
    <property type="match status" value="1"/>
</dbReference>
<dbReference type="Pfam" id="PF05569">
    <property type="entry name" value="Peptidase_M56"/>
    <property type="match status" value="1"/>
</dbReference>
<comment type="caution">
    <text evidence="3">The sequence shown here is derived from an EMBL/GenBank/DDBJ whole genome shotgun (WGS) entry which is preliminary data.</text>
</comment>
<dbReference type="CDD" id="cd07341">
    <property type="entry name" value="M56_BlaR1_MecR1_like"/>
    <property type="match status" value="1"/>
</dbReference>
<feature type="domain" description="Peptidase M56" evidence="2">
    <location>
        <begin position="15"/>
        <end position="328"/>
    </location>
</feature>
<gene>
    <name evidence="3" type="ORF">I6U51_21450</name>
</gene>
<protein>
    <submittedName>
        <fullName evidence="3">M56 family metallopeptidase</fullName>
    </submittedName>
</protein>